<dbReference type="PANTHER" id="PTHR33566">
    <property type="entry name" value="EN/SPM-LIKE TRANSPOSON-RELATED"/>
    <property type="match status" value="1"/>
</dbReference>
<dbReference type="EMBL" id="JBDFQZ010000014">
    <property type="protein sequence ID" value="KAK9665290.1"/>
    <property type="molecule type" value="Genomic_DNA"/>
</dbReference>
<dbReference type="AlphaFoldDB" id="A0AAW1GNR0"/>
<dbReference type="PANTHER" id="PTHR33566:SF6">
    <property type="entry name" value="PROTEIN DEFECTIVE IN MERISTEM SILENCING 3"/>
    <property type="match status" value="1"/>
</dbReference>
<protein>
    <recommendedName>
        <fullName evidence="5">Protein DEFECTIVE IN MERISTEM SILENCING 3</fullName>
    </recommendedName>
</protein>
<evidence type="ECO:0000256" key="2">
    <source>
        <dbReference type="SAM" id="MobiDB-lite"/>
    </source>
</evidence>
<keyword evidence="1" id="KW-0175">Coiled coil</keyword>
<accession>A0AAW1GNR0</accession>
<gene>
    <name evidence="3" type="ORF">RND81_14G103000</name>
</gene>
<evidence type="ECO:0008006" key="5">
    <source>
        <dbReference type="Google" id="ProtNLM"/>
    </source>
</evidence>
<evidence type="ECO:0000313" key="3">
    <source>
        <dbReference type="EMBL" id="KAK9665290.1"/>
    </source>
</evidence>
<name>A0AAW1GNR0_SAPOF</name>
<reference evidence="3" key="1">
    <citation type="submission" date="2024-03" db="EMBL/GenBank/DDBJ databases">
        <title>WGS assembly of Saponaria officinalis var. Norfolk2.</title>
        <authorList>
            <person name="Jenkins J."/>
            <person name="Shu S."/>
            <person name="Grimwood J."/>
            <person name="Barry K."/>
            <person name="Goodstein D."/>
            <person name="Schmutz J."/>
            <person name="Leebens-Mack J."/>
            <person name="Osbourn A."/>
        </authorList>
    </citation>
    <scope>NUCLEOTIDE SEQUENCE [LARGE SCALE GENOMIC DNA]</scope>
    <source>
        <strain evidence="3">JIC</strain>
    </source>
</reference>
<sequence length="432" mass="48402">MYQTNSPIPINSKPVVAHDGESVHRADPNNSHVKVESEGSNGSPYANTLMTGSKKLQDELEKTGTKMRQHEDNLKFLKAQRNQLDDAILDLQVSLGKSLPSGTSNSEDGDSSIGRSEEETVEQILKHEKSAAGIVCKLKSHDGVQISNPTVTQELLGVVAMLGKVDDDNLSRLFSEYLGLQTMIAIVCKTYDGIKSLETYDLEGLVNKFAGLYALGASVGRTLEGRFRVICLENLRPYAGEIVANDPKRRLDIPKPRLPSGDIPAGFLGFAVNMVHVDKTHLFCLTSDGCGLRETLFYNLFSRLQVYKTRAEMLLAITCITDGAVSLDGGMIRTNGVFSLGSREELSVRFPIYSPKDRLPEKYYELENQLKQRKWEKERIQEDIRREQALLDQEKYNYQLRKQDFLKFLADTSSVITQHQLQTAVQDRLTPR</sequence>
<keyword evidence="4" id="KW-1185">Reference proteome</keyword>
<feature type="compositionally biased region" description="Basic and acidic residues" evidence="2">
    <location>
        <begin position="16"/>
        <end position="37"/>
    </location>
</feature>
<feature type="coiled-coil region" evidence="1">
    <location>
        <begin position="363"/>
        <end position="397"/>
    </location>
</feature>
<feature type="region of interest" description="Disordered" evidence="2">
    <location>
        <begin position="1"/>
        <end position="49"/>
    </location>
</feature>
<proteinExistence type="predicted"/>
<feature type="coiled-coil region" evidence="1">
    <location>
        <begin position="53"/>
        <end position="87"/>
    </location>
</feature>
<organism evidence="3 4">
    <name type="scientific">Saponaria officinalis</name>
    <name type="common">Common soapwort</name>
    <name type="synonym">Lychnis saponaria</name>
    <dbReference type="NCBI Taxonomy" id="3572"/>
    <lineage>
        <taxon>Eukaryota</taxon>
        <taxon>Viridiplantae</taxon>
        <taxon>Streptophyta</taxon>
        <taxon>Embryophyta</taxon>
        <taxon>Tracheophyta</taxon>
        <taxon>Spermatophyta</taxon>
        <taxon>Magnoliopsida</taxon>
        <taxon>eudicotyledons</taxon>
        <taxon>Gunneridae</taxon>
        <taxon>Pentapetalae</taxon>
        <taxon>Caryophyllales</taxon>
        <taxon>Caryophyllaceae</taxon>
        <taxon>Caryophylleae</taxon>
        <taxon>Saponaria</taxon>
    </lineage>
</organism>
<feature type="compositionally biased region" description="Polar residues" evidence="2">
    <location>
        <begin position="38"/>
        <end position="49"/>
    </location>
</feature>
<dbReference type="Proteomes" id="UP001443914">
    <property type="component" value="Unassembled WGS sequence"/>
</dbReference>
<evidence type="ECO:0000313" key="4">
    <source>
        <dbReference type="Proteomes" id="UP001443914"/>
    </source>
</evidence>
<feature type="region of interest" description="Disordered" evidence="2">
    <location>
        <begin position="98"/>
        <end position="119"/>
    </location>
</feature>
<comment type="caution">
    <text evidence="3">The sequence shown here is derived from an EMBL/GenBank/DDBJ whole genome shotgun (WGS) entry which is preliminary data.</text>
</comment>
<evidence type="ECO:0000256" key="1">
    <source>
        <dbReference type="SAM" id="Coils"/>
    </source>
</evidence>